<dbReference type="EMBL" id="JBHTAA010000002">
    <property type="protein sequence ID" value="MFC7203225.1"/>
    <property type="molecule type" value="Genomic_DNA"/>
</dbReference>
<sequence>MSNIDADDLLPNNRVKRAVRNGKITQLTRGASNRYATEGDEFSIDGKSFTITSVTPRTLGDFTDEDARREGSESLAAYKERMERVHPGDFEWDDTDEVLTYRFEPTS</sequence>
<protein>
    <submittedName>
        <fullName evidence="1">ASCH domain-containing protein</fullName>
    </submittedName>
</protein>
<dbReference type="InterPro" id="IPR015947">
    <property type="entry name" value="PUA-like_sf"/>
</dbReference>
<name>A0ABD5ZDI8_9EURY</name>
<dbReference type="AlphaFoldDB" id="A0ABD5ZDI8"/>
<gene>
    <name evidence="1" type="ORF">ACFQJC_06840</name>
</gene>
<keyword evidence="2" id="KW-1185">Reference proteome</keyword>
<proteinExistence type="predicted"/>
<dbReference type="SUPFAM" id="SSF88697">
    <property type="entry name" value="PUA domain-like"/>
    <property type="match status" value="1"/>
</dbReference>
<evidence type="ECO:0000313" key="1">
    <source>
        <dbReference type="EMBL" id="MFC7203225.1"/>
    </source>
</evidence>
<accession>A0ABD5ZDI8</accession>
<dbReference type="CDD" id="cd06552">
    <property type="entry name" value="ASCH_yqfb_like"/>
    <property type="match status" value="1"/>
</dbReference>
<reference evidence="1 2" key="1">
    <citation type="journal article" date="2019" name="Int. J. Syst. Evol. Microbiol.">
        <title>The Global Catalogue of Microorganisms (GCM) 10K type strain sequencing project: providing services to taxonomists for standard genome sequencing and annotation.</title>
        <authorList>
            <consortium name="The Broad Institute Genomics Platform"/>
            <consortium name="The Broad Institute Genome Sequencing Center for Infectious Disease"/>
            <person name="Wu L."/>
            <person name="Ma J."/>
        </authorList>
    </citation>
    <scope>NUCLEOTIDE SEQUENCE [LARGE SCALE GENOMIC DNA]</scope>
    <source>
        <strain evidence="1 2">DSM 29988</strain>
    </source>
</reference>
<dbReference type="Proteomes" id="UP001596481">
    <property type="component" value="Unassembled WGS sequence"/>
</dbReference>
<organism evidence="1 2">
    <name type="scientific">Haloferax namakaokahaiae</name>
    <dbReference type="NCBI Taxonomy" id="1748331"/>
    <lineage>
        <taxon>Archaea</taxon>
        <taxon>Methanobacteriati</taxon>
        <taxon>Methanobacteriota</taxon>
        <taxon>Stenosarchaea group</taxon>
        <taxon>Halobacteria</taxon>
        <taxon>Halobacteriales</taxon>
        <taxon>Haloferacaceae</taxon>
        <taxon>Haloferax</taxon>
    </lineage>
</organism>
<dbReference type="RefSeq" id="WP_390222564.1">
    <property type="nucleotide sequence ID" value="NZ_JBHTAA010000002.1"/>
</dbReference>
<comment type="caution">
    <text evidence="1">The sequence shown here is derived from an EMBL/GenBank/DDBJ whole genome shotgun (WGS) entry which is preliminary data.</text>
</comment>
<evidence type="ECO:0000313" key="2">
    <source>
        <dbReference type="Proteomes" id="UP001596481"/>
    </source>
</evidence>